<dbReference type="InterPro" id="IPR036271">
    <property type="entry name" value="Tet_transcr_reg_TetR-rel_C_sf"/>
</dbReference>
<dbReference type="InterPro" id="IPR009057">
    <property type="entry name" value="Homeodomain-like_sf"/>
</dbReference>
<dbReference type="Pfam" id="PF00440">
    <property type="entry name" value="TetR_N"/>
    <property type="match status" value="1"/>
</dbReference>
<dbReference type="PANTHER" id="PTHR30055:SF220">
    <property type="entry name" value="TETR-FAMILY REGULATORY PROTEIN"/>
    <property type="match status" value="1"/>
</dbReference>
<proteinExistence type="predicted"/>
<reference evidence="7 8" key="1">
    <citation type="submission" date="2012-08" db="EMBL/GenBank/DDBJ databases">
        <title>Whole genome shotgun sequence of Kineosphaera limosa NBRC 100340.</title>
        <authorList>
            <person name="Yoshida I."/>
            <person name="Isaki S."/>
            <person name="Hosoyama A."/>
            <person name="Tsuchikane K."/>
            <person name="Katsumata H."/>
            <person name="Ando Y."/>
            <person name="Ohji S."/>
            <person name="Hamada M."/>
            <person name="Tamura T."/>
            <person name="Yamazoe A."/>
            <person name="Yamazaki S."/>
            <person name="Fujita N."/>
        </authorList>
    </citation>
    <scope>NUCLEOTIDE SEQUENCE [LARGE SCALE GENOMIC DNA]</scope>
    <source>
        <strain evidence="7 8">NBRC 100340</strain>
    </source>
</reference>
<evidence type="ECO:0000256" key="3">
    <source>
        <dbReference type="ARBA" id="ARBA00023163"/>
    </source>
</evidence>
<feature type="compositionally biased region" description="Polar residues" evidence="5">
    <location>
        <begin position="179"/>
        <end position="193"/>
    </location>
</feature>
<dbReference type="SUPFAM" id="SSF48498">
    <property type="entry name" value="Tetracyclin repressor-like, C-terminal domain"/>
    <property type="match status" value="1"/>
</dbReference>
<dbReference type="eggNOG" id="COG1309">
    <property type="taxonomic scope" value="Bacteria"/>
</dbReference>
<dbReference type="EMBL" id="BAHD01000040">
    <property type="protein sequence ID" value="GAB96537.1"/>
    <property type="molecule type" value="Genomic_DNA"/>
</dbReference>
<dbReference type="OrthoDB" id="4709966at2"/>
<dbReference type="InterPro" id="IPR050109">
    <property type="entry name" value="HTH-type_TetR-like_transc_reg"/>
</dbReference>
<evidence type="ECO:0000256" key="2">
    <source>
        <dbReference type="ARBA" id="ARBA00023125"/>
    </source>
</evidence>
<dbReference type="RefSeq" id="WP_006593069.1">
    <property type="nucleotide sequence ID" value="NZ_BAHD01000040.1"/>
</dbReference>
<dbReference type="InterPro" id="IPR025996">
    <property type="entry name" value="MT1864/Rv1816-like_C"/>
</dbReference>
<feature type="DNA-binding region" description="H-T-H motif" evidence="4">
    <location>
        <begin position="32"/>
        <end position="51"/>
    </location>
</feature>
<protein>
    <submittedName>
        <fullName evidence="7">Putative TetR family transcriptional regulator</fullName>
    </submittedName>
</protein>
<evidence type="ECO:0000256" key="5">
    <source>
        <dbReference type="SAM" id="MobiDB-lite"/>
    </source>
</evidence>
<evidence type="ECO:0000259" key="6">
    <source>
        <dbReference type="PROSITE" id="PS50977"/>
    </source>
</evidence>
<feature type="domain" description="HTH tetR-type" evidence="6">
    <location>
        <begin position="9"/>
        <end position="69"/>
    </location>
</feature>
<accession>K6WWQ7</accession>
<dbReference type="GO" id="GO:0003700">
    <property type="term" value="F:DNA-binding transcription factor activity"/>
    <property type="evidence" value="ECO:0007669"/>
    <property type="project" value="TreeGrafter"/>
</dbReference>
<gene>
    <name evidence="7" type="ORF">KILIM_040_00455</name>
</gene>
<organism evidence="7 8">
    <name type="scientific">Kineosphaera limosa NBRC 100340</name>
    <dbReference type="NCBI Taxonomy" id="1184609"/>
    <lineage>
        <taxon>Bacteria</taxon>
        <taxon>Bacillati</taxon>
        <taxon>Actinomycetota</taxon>
        <taxon>Actinomycetes</taxon>
        <taxon>Micrococcales</taxon>
        <taxon>Dermatophilaceae</taxon>
        <taxon>Kineosphaera</taxon>
    </lineage>
</organism>
<dbReference type="Pfam" id="PF13305">
    <property type="entry name" value="TetR_C_33"/>
    <property type="match status" value="1"/>
</dbReference>
<dbReference type="AlphaFoldDB" id="K6WWQ7"/>
<dbReference type="GO" id="GO:0000976">
    <property type="term" value="F:transcription cis-regulatory region binding"/>
    <property type="evidence" value="ECO:0007669"/>
    <property type="project" value="TreeGrafter"/>
</dbReference>
<feature type="region of interest" description="Disordered" evidence="5">
    <location>
        <begin position="157"/>
        <end position="216"/>
    </location>
</feature>
<dbReference type="Proteomes" id="UP000008366">
    <property type="component" value="Unassembled WGS sequence"/>
</dbReference>
<evidence type="ECO:0000313" key="8">
    <source>
        <dbReference type="Proteomes" id="UP000008366"/>
    </source>
</evidence>
<evidence type="ECO:0000313" key="7">
    <source>
        <dbReference type="EMBL" id="GAB96537.1"/>
    </source>
</evidence>
<keyword evidence="2 4" id="KW-0238">DNA-binding</keyword>
<evidence type="ECO:0000256" key="4">
    <source>
        <dbReference type="PROSITE-ProRule" id="PRU00335"/>
    </source>
</evidence>
<evidence type="ECO:0000256" key="1">
    <source>
        <dbReference type="ARBA" id="ARBA00023015"/>
    </source>
</evidence>
<dbReference type="SUPFAM" id="SSF46689">
    <property type="entry name" value="Homeodomain-like"/>
    <property type="match status" value="1"/>
</dbReference>
<dbReference type="Gene3D" id="1.10.357.10">
    <property type="entry name" value="Tetracycline Repressor, domain 2"/>
    <property type="match status" value="1"/>
</dbReference>
<sequence length="238" mass="25114">MARPKMYDEQLRGALLRAAADRLAAGGVDGLSLRELAASLGTSTNAVYSMFGGKAELVVAVLQQAVDGFSAAQLEAMGQANSVADLRRMGSAYRAWALANPAFYAAMFGHSALSSARPASERDQMPESAAPLLTVVANLIDSGDIRPAPSCWWPPASGHRRTAWSPSKSPCSAARPSATPCSPSTDEPSNGRGSPSRGWPRLRSWTSRASRIRTRSAWARARLSRAEAVGSVTDAIEG</sequence>
<dbReference type="InterPro" id="IPR001647">
    <property type="entry name" value="HTH_TetR"/>
</dbReference>
<feature type="compositionally biased region" description="Low complexity" evidence="5">
    <location>
        <begin position="203"/>
        <end position="216"/>
    </location>
</feature>
<keyword evidence="1" id="KW-0805">Transcription regulation</keyword>
<dbReference type="STRING" id="1184609.KILIM_040_00455"/>
<keyword evidence="8" id="KW-1185">Reference proteome</keyword>
<name>K6WWQ7_9MICO</name>
<keyword evidence="3" id="KW-0804">Transcription</keyword>
<comment type="caution">
    <text evidence="7">The sequence shown here is derived from an EMBL/GenBank/DDBJ whole genome shotgun (WGS) entry which is preliminary data.</text>
</comment>
<dbReference type="PANTHER" id="PTHR30055">
    <property type="entry name" value="HTH-TYPE TRANSCRIPTIONAL REGULATOR RUTR"/>
    <property type="match status" value="1"/>
</dbReference>
<dbReference type="PROSITE" id="PS50977">
    <property type="entry name" value="HTH_TETR_2"/>
    <property type="match status" value="1"/>
</dbReference>